<gene>
    <name evidence="2" type="ORF">CONCODRAFT_7671</name>
</gene>
<dbReference type="AlphaFoldDB" id="A0A137P498"/>
<feature type="signal peptide" evidence="1">
    <location>
        <begin position="1"/>
        <end position="16"/>
    </location>
</feature>
<accession>A0A137P498</accession>
<keyword evidence="1" id="KW-0732">Signal</keyword>
<organism evidence="2 3">
    <name type="scientific">Conidiobolus coronatus (strain ATCC 28846 / CBS 209.66 / NRRL 28638)</name>
    <name type="common">Delacroixia coronata</name>
    <dbReference type="NCBI Taxonomy" id="796925"/>
    <lineage>
        <taxon>Eukaryota</taxon>
        <taxon>Fungi</taxon>
        <taxon>Fungi incertae sedis</taxon>
        <taxon>Zoopagomycota</taxon>
        <taxon>Entomophthoromycotina</taxon>
        <taxon>Entomophthoromycetes</taxon>
        <taxon>Entomophthorales</taxon>
        <taxon>Ancylistaceae</taxon>
        <taxon>Conidiobolus</taxon>
    </lineage>
</organism>
<proteinExistence type="predicted"/>
<name>A0A137P498_CONC2</name>
<evidence type="ECO:0000313" key="3">
    <source>
        <dbReference type="Proteomes" id="UP000070444"/>
    </source>
</evidence>
<protein>
    <submittedName>
        <fullName evidence="2">Uncharacterized protein</fullName>
    </submittedName>
</protein>
<reference evidence="2 3" key="1">
    <citation type="journal article" date="2015" name="Genome Biol. Evol.">
        <title>Phylogenomic analyses indicate that early fungi evolved digesting cell walls of algal ancestors of land plants.</title>
        <authorList>
            <person name="Chang Y."/>
            <person name="Wang S."/>
            <person name="Sekimoto S."/>
            <person name="Aerts A.L."/>
            <person name="Choi C."/>
            <person name="Clum A."/>
            <person name="LaButti K.M."/>
            <person name="Lindquist E.A."/>
            <person name="Yee Ngan C."/>
            <person name="Ohm R.A."/>
            <person name="Salamov A.A."/>
            <person name="Grigoriev I.V."/>
            <person name="Spatafora J.W."/>
            <person name="Berbee M.L."/>
        </authorList>
    </citation>
    <scope>NUCLEOTIDE SEQUENCE [LARGE SCALE GENOMIC DNA]</scope>
    <source>
        <strain evidence="2 3">NRRL 28638</strain>
    </source>
</reference>
<sequence length="113" mass="12755">MNFITLVLASISSISAQTECPGPFEVGSATLRAYFGNVQFRCNNFDSNTGCRYREYTVPTAKDLPGGCQMRKEPPVMDAFVRNYDCGSADNHWKFANEMVNKHNLICEFKKKI</sequence>
<dbReference type="EMBL" id="KQ964521">
    <property type="protein sequence ID" value="KXN69848.1"/>
    <property type="molecule type" value="Genomic_DNA"/>
</dbReference>
<dbReference type="Proteomes" id="UP000070444">
    <property type="component" value="Unassembled WGS sequence"/>
</dbReference>
<keyword evidence="3" id="KW-1185">Reference proteome</keyword>
<evidence type="ECO:0000256" key="1">
    <source>
        <dbReference type="SAM" id="SignalP"/>
    </source>
</evidence>
<feature type="chain" id="PRO_5007294498" evidence="1">
    <location>
        <begin position="17"/>
        <end position="113"/>
    </location>
</feature>
<evidence type="ECO:0000313" key="2">
    <source>
        <dbReference type="EMBL" id="KXN69848.1"/>
    </source>
</evidence>